<organism evidence="1 2">
    <name type="scientific">Clavispora lusitaniae</name>
    <name type="common">Candida lusitaniae</name>
    <dbReference type="NCBI Taxonomy" id="36911"/>
    <lineage>
        <taxon>Eukaryota</taxon>
        <taxon>Fungi</taxon>
        <taxon>Dikarya</taxon>
        <taxon>Ascomycota</taxon>
        <taxon>Saccharomycotina</taxon>
        <taxon>Pichiomycetes</taxon>
        <taxon>Metschnikowiaceae</taxon>
        <taxon>Clavispora</taxon>
    </lineage>
</organism>
<keyword evidence="2" id="KW-1185">Reference proteome</keyword>
<gene>
    <name evidence="1" type="ORF">EJF14_20395</name>
</gene>
<protein>
    <submittedName>
        <fullName evidence="1">Pre-mRNA-splicing factor</fullName>
    </submittedName>
</protein>
<proteinExistence type="predicted"/>
<sequence length="114" mass="12680">MSRHQYDLIQCMKRPGTHVALLCSSCDGKCPICDSMVKPKEKVRICDACSYGHLGKRCIICSAHLGENAELGSPAYYCQECVVQEKHREGCPRITNVGSSKADMIFNKKRKAIT</sequence>
<accession>A0ACD0WG90</accession>
<dbReference type="Proteomes" id="UP000326582">
    <property type="component" value="Chromosome 2"/>
</dbReference>
<dbReference type="EMBL" id="CP038485">
    <property type="protein sequence ID" value="QFZ26490.1"/>
    <property type="molecule type" value="Genomic_DNA"/>
</dbReference>
<evidence type="ECO:0000313" key="1">
    <source>
        <dbReference type="EMBL" id="QFZ26490.1"/>
    </source>
</evidence>
<name>A0ACD0WG90_CLALS</name>
<reference evidence="2" key="1">
    <citation type="journal article" date="2019" name="MBio">
        <title>Comparative genomics for the elucidation of multidrug resistance (MDR) in Candida lusitaniae.</title>
        <authorList>
            <person name="Kannan A."/>
            <person name="Asner S.A."/>
            <person name="Trachsel E."/>
            <person name="Kelly S."/>
            <person name="Parker J."/>
            <person name="Sanglard D."/>
        </authorList>
    </citation>
    <scope>NUCLEOTIDE SEQUENCE [LARGE SCALE GENOMIC DNA]</scope>
    <source>
        <strain evidence="2">P1</strain>
    </source>
</reference>
<evidence type="ECO:0000313" key="2">
    <source>
        <dbReference type="Proteomes" id="UP000326582"/>
    </source>
</evidence>